<dbReference type="STRING" id="1216970.GCA_001570985_00457"/>
<dbReference type="AlphaFoldDB" id="A0A4P6MV53"/>
<reference evidence="1 2" key="1">
    <citation type="submission" date="2019-02" db="EMBL/GenBank/DDBJ databases">
        <title>Genomic data mining of an Antarctic deep-sea actinobacterium, Janibacterlimosus P3-3-X1.</title>
        <authorList>
            <person name="Liao L."/>
            <person name="Chen B."/>
        </authorList>
    </citation>
    <scope>NUCLEOTIDE SEQUENCE [LARGE SCALE GENOMIC DNA]</scope>
    <source>
        <strain evidence="1 2">P3-3-X1</strain>
    </source>
</reference>
<evidence type="ECO:0000313" key="2">
    <source>
        <dbReference type="Proteomes" id="UP000290408"/>
    </source>
</evidence>
<name>A0A4P6MV53_9MICO</name>
<proteinExistence type="predicted"/>
<dbReference type="EMBL" id="CP036164">
    <property type="protein sequence ID" value="QBF45677.1"/>
    <property type="molecule type" value="Genomic_DNA"/>
</dbReference>
<sequence>MSPAWSRWRRARAVPVPEGVELARGERVLATAATTGDEVVVITTHRLVVPGGALAGGRPWHLVDRGRWDPETDELSVTWVDHGPAGQWTLTDAGAVPDLLRERVQATIVLVEEVSVDRQRRARVVLRKDLASGRMLAQTIVGRGCDPDDPDLVAATEVVADRLAEQIGLEG</sequence>
<keyword evidence="2" id="KW-1185">Reference proteome</keyword>
<gene>
    <name evidence="1" type="ORF">EXU32_05000</name>
</gene>
<accession>A0A4P6MV53</accession>
<dbReference type="OrthoDB" id="5144898at2"/>
<evidence type="ECO:0000313" key="1">
    <source>
        <dbReference type="EMBL" id="QBF45677.1"/>
    </source>
</evidence>
<dbReference type="RefSeq" id="WP_130628913.1">
    <property type="nucleotide sequence ID" value="NZ_CP036164.1"/>
</dbReference>
<dbReference type="Proteomes" id="UP000290408">
    <property type="component" value="Chromosome"/>
</dbReference>
<dbReference type="KEGG" id="jli:EXU32_05000"/>
<organism evidence="1 2">
    <name type="scientific">Janibacter limosus</name>
    <dbReference type="NCBI Taxonomy" id="53458"/>
    <lineage>
        <taxon>Bacteria</taxon>
        <taxon>Bacillati</taxon>
        <taxon>Actinomycetota</taxon>
        <taxon>Actinomycetes</taxon>
        <taxon>Micrococcales</taxon>
        <taxon>Intrasporangiaceae</taxon>
        <taxon>Janibacter</taxon>
    </lineage>
</organism>
<protein>
    <submittedName>
        <fullName evidence="1">Uncharacterized protein</fullName>
    </submittedName>
</protein>